<feature type="binding site" evidence="6">
    <location>
        <position position="52"/>
    </location>
    <ligand>
        <name>ATP</name>
        <dbReference type="ChEBI" id="CHEBI:30616"/>
    </ligand>
</feature>
<evidence type="ECO:0000256" key="4">
    <source>
        <dbReference type="ARBA" id="ARBA00022777"/>
    </source>
</evidence>
<evidence type="ECO:0000256" key="6">
    <source>
        <dbReference type="PROSITE-ProRule" id="PRU10141"/>
    </source>
</evidence>
<keyword evidence="1" id="KW-0723">Serine/threonine-protein kinase</keyword>
<evidence type="ECO:0000256" key="1">
    <source>
        <dbReference type="ARBA" id="ARBA00022527"/>
    </source>
</evidence>
<comment type="caution">
    <text evidence="9">The sequence shown here is derived from an EMBL/GenBank/DDBJ whole genome shotgun (WGS) entry which is preliminary data.</text>
</comment>
<dbReference type="SMART" id="SM00220">
    <property type="entry name" value="S_TKc"/>
    <property type="match status" value="1"/>
</dbReference>
<feature type="region of interest" description="Disordered" evidence="7">
    <location>
        <begin position="415"/>
        <end position="524"/>
    </location>
</feature>
<dbReference type="InterPro" id="IPR030616">
    <property type="entry name" value="Aur-like"/>
</dbReference>
<evidence type="ECO:0000313" key="10">
    <source>
        <dbReference type="Proteomes" id="UP001642484"/>
    </source>
</evidence>
<keyword evidence="10" id="KW-1185">Reference proteome</keyword>
<dbReference type="PANTHER" id="PTHR24350">
    <property type="entry name" value="SERINE/THREONINE-PROTEIN KINASE IAL-RELATED"/>
    <property type="match status" value="1"/>
</dbReference>
<proteinExistence type="predicted"/>
<feature type="region of interest" description="Disordered" evidence="7">
    <location>
        <begin position="558"/>
        <end position="581"/>
    </location>
</feature>
<keyword evidence="3 6" id="KW-0547">Nucleotide-binding</keyword>
<sequence>MESATQNGDVPWSSRSRFSWGDFVPLNNLGEGCMGLVKKVMHRTSGEVYALKAVDKKRVMDHKLQDQLVAEVTTQMKLSHPNILRCFDCFVEADMVYIVLELASGGDLYQLMKRHGPLRESDAAYVFMQVCEGVKYLHENGIIHRDLKPENVLLAGDNLTVKIADFGWAAKAMQNDTRNTFCGTLCMLAPEIIAGKAYDAKVDVWAVGVLLFEMLMGQSPFDKGKGLMETCKAIVGPGLSAVSLEEAPLAVHPLLHGLMHQQPEKRISLEECLSSTWVMEQCPVRIRAYQKDMKDVEDIANRKPYTNGNEFCLSAKNITSPPKEGLRPQLPTSKLDKQFQRSFGGGSMNSPSYKCSSPSSTGAEAASVVEDAEISPLSPLVFPARGSCASNPPRITAGSMSSSAANFKAVEEDGSVAGSVGERESVSTVASMRSEGRWGGHDGKEVLAKVELETPRGNEKLPAESRSSCSRNMRKAKDSAVHSGSGCDRAVLLSVEQSDSSDSDMPEGEEAFGAALGSSSRGKRWSQERLIALDDGPVSPVKTRQERNGVLQARCQALSAKQTREAGSMSGRNNSLQNSDS</sequence>
<dbReference type="InterPro" id="IPR017441">
    <property type="entry name" value="Protein_kinase_ATP_BS"/>
</dbReference>
<keyword evidence="2" id="KW-0808">Transferase</keyword>
<dbReference type="Gene3D" id="1.10.510.10">
    <property type="entry name" value="Transferase(Phosphotransferase) domain 1"/>
    <property type="match status" value="1"/>
</dbReference>
<feature type="domain" description="Protein kinase" evidence="8">
    <location>
        <begin position="23"/>
        <end position="278"/>
    </location>
</feature>
<dbReference type="SUPFAM" id="SSF56112">
    <property type="entry name" value="Protein kinase-like (PK-like)"/>
    <property type="match status" value="1"/>
</dbReference>
<keyword evidence="5 6" id="KW-0067">ATP-binding</keyword>
<dbReference type="InterPro" id="IPR011009">
    <property type="entry name" value="Kinase-like_dom_sf"/>
</dbReference>
<feature type="compositionally biased region" description="Polar residues" evidence="7">
    <location>
        <begin position="570"/>
        <end position="581"/>
    </location>
</feature>
<evidence type="ECO:0000313" key="9">
    <source>
        <dbReference type="EMBL" id="CAK9111693.1"/>
    </source>
</evidence>
<evidence type="ECO:0000256" key="5">
    <source>
        <dbReference type="ARBA" id="ARBA00022840"/>
    </source>
</evidence>
<feature type="region of interest" description="Disordered" evidence="7">
    <location>
        <begin position="345"/>
        <end position="366"/>
    </location>
</feature>
<evidence type="ECO:0000256" key="7">
    <source>
        <dbReference type="SAM" id="MobiDB-lite"/>
    </source>
</evidence>
<name>A0ABP0SHB1_9DINO</name>
<evidence type="ECO:0000256" key="3">
    <source>
        <dbReference type="ARBA" id="ARBA00022741"/>
    </source>
</evidence>
<feature type="compositionally biased region" description="Acidic residues" evidence="7">
    <location>
        <begin position="499"/>
        <end position="510"/>
    </location>
</feature>
<dbReference type="PROSITE" id="PS50011">
    <property type="entry name" value="PROTEIN_KINASE_DOM"/>
    <property type="match status" value="1"/>
</dbReference>
<dbReference type="Proteomes" id="UP001642484">
    <property type="component" value="Unassembled WGS sequence"/>
</dbReference>
<feature type="compositionally biased region" description="Low complexity" evidence="7">
    <location>
        <begin position="348"/>
        <end position="360"/>
    </location>
</feature>
<evidence type="ECO:0000256" key="2">
    <source>
        <dbReference type="ARBA" id="ARBA00022679"/>
    </source>
</evidence>
<keyword evidence="4" id="KW-0418">Kinase</keyword>
<reference evidence="9 10" key="1">
    <citation type="submission" date="2024-02" db="EMBL/GenBank/DDBJ databases">
        <authorList>
            <person name="Chen Y."/>
            <person name="Shah S."/>
            <person name="Dougan E. K."/>
            <person name="Thang M."/>
            <person name="Chan C."/>
        </authorList>
    </citation>
    <scope>NUCLEOTIDE SEQUENCE [LARGE SCALE GENOMIC DNA]</scope>
</reference>
<dbReference type="InterPro" id="IPR008271">
    <property type="entry name" value="Ser/Thr_kinase_AS"/>
</dbReference>
<feature type="compositionally biased region" description="Basic and acidic residues" evidence="7">
    <location>
        <begin position="434"/>
        <end position="463"/>
    </location>
</feature>
<dbReference type="InterPro" id="IPR000719">
    <property type="entry name" value="Prot_kinase_dom"/>
</dbReference>
<dbReference type="Pfam" id="PF00069">
    <property type="entry name" value="Pkinase"/>
    <property type="match status" value="1"/>
</dbReference>
<accession>A0ABP0SHB1</accession>
<dbReference type="PROSITE" id="PS00107">
    <property type="entry name" value="PROTEIN_KINASE_ATP"/>
    <property type="match status" value="1"/>
</dbReference>
<protein>
    <recommendedName>
        <fullName evidence="8">Protein kinase domain-containing protein</fullName>
    </recommendedName>
</protein>
<dbReference type="PROSITE" id="PS00108">
    <property type="entry name" value="PROTEIN_KINASE_ST"/>
    <property type="match status" value="1"/>
</dbReference>
<gene>
    <name evidence="9" type="ORF">CCMP2556_LOCUS51829</name>
</gene>
<organism evidence="9 10">
    <name type="scientific">Durusdinium trenchii</name>
    <dbReference type="NCBI Taxonomy" id="1381693"/>
    <lineage>
        <taxon>Eukaryota</taxon>
        <taxon>Sar</taxon>
        <taxon>Alveolata</taxon>
        <taxon>Dinophyceae</taxon>
        <taxon>Suessiales</taxon>
        <taxon>Symbiodiniaceae</taxon>
        <taxon>Durusdinium</taxon>
    </lineage>
</organism>
<evidence type="ECO:0000259" key="8">
    <source>
        <dbReference type="PROSITE" id="PS50011"/>
    </source>
</evidence>
<dbReference type="EMBL" id="CAXAMN010027584">
    <property type="protein sequence ID" value="CAK9111693.1"/>
    <property type="molecule type" value="Genomic_DNA"/>
</dbReference>